<dbReference type="InterPro" id="IPR003008">
    <property type="entry name" value="Tubulin_FtsZ_GTPase"/>
</dbReference>
<name>B5IHD0_ACIB4</name>
<dbReference type="SUPFAM" id="SSF52490">
    <property type="entry name" value="Tubulin nucleotide-binding domain-like"/>
    <property type="match status" value="1"/>
</dbReference>
<dbReference type="GO" id="GO:0005737">
    <property type="term" value="C:cytoplasm"/>
    <property type="evidence" value="ECO:0007669"/>
    <property type="project" value="TreeGrafter"/>
</dbReference>
<dbReference type="Pfam" id="PF00091">
    <property type="entry name" value="Tubulin"/>
    <property type="match status" value="1"/>
</dbReference>
<dbReference type="Proteomes" id="UP000001400">
    <property type="component" value="Chromosome"/>
</dbReference>
<dbReference type="OrthoDB" id="363716at2157"/>
<dbReference type="KEGG" id="abi:Aboo_0208"/>
<dbReference type="GO" id="GO:0032153">
    <property type="term" value="C:cell division site"/>
    <property type="evidence" value="ECO:0007669"/>
    <property type="project" value="TreeGrafter"/>
</dbReference>
<dbReference type="PRINTS" id="PR00423">
    <property type="entry name" value="CELLDVISFTSZ"/>
</dbReference>
<dbReference type="AlphaFoldDB" id="B5IHD0"/>
<evidence type="ECO:0000259" key="3">
    <source>
        <dbReference type="SMART" id="SM00864"/>
    </source>
</evidence>
<dbReference type="InterPro" id="IPR036525">
    <property type="entry name" value="Tubulin/FtsZ_GTPase_sf"/>
</dbReference>
<reference evidence="4" key="1">
    <citation type="submission" date="2010-02" db="EMBL/GenBank/DDBJ databases">
        <title>Complete sequence of Aciduliprofundum boonei T469.</title>
        <authorList>
            <consortium name="US DOE Joint Genome Institute"/>
            <person name="Lucas S."/>
            <person name="Copeland A."/>
            <person name="Lapidus A."/>
            <person name="Cheng J.-F."/>
            <person name="Bruce D."/>
            <person name="Goodwin L."/>
            <person name="Pitluck S."/>
            <person name="Saunders E."/>
            <person name="Detter J.C."/>
            <person name="Han C."/>
            <person name="Tapia R."/>
            <person name="Land M."/>
            <person name="Hauser L."/>
            <person name="Kyrpides N."/>
            <person name="Mikhailova N."/>
            <person name="Flores G."/>
            <person name="Reysenbach A.-L."/>
            <person name="Woyke T."/>
        </authorList>
    </citation>
    <scope>NUCLEOTIDE SEQUENCE</scope>
    <source>
        <strain evidence="4">T469</strain>
    </source>
</reference>
<evidence type="ECO:0000313" key="5">
    <source>
        <dbReference type="Proteomes" id="UP000001400"/>
    </source>
</evidence>
<dbReference type="EMBL" id="CP001941">
    <property type="protein sequence ID" value="ADD08020.1"/>
    <property type="molecule type" value="Genomic_DNA"/>
</dbReference>
<feature type="domain" description="Tubulin/FtsZ GTPase" evidence="3">
    <location>
        <begin position="1"/>
        <end position="173"/>
    </location>
</feature>
<dbReference type="RefSeq" id="WP_008086620.1">
    <property type="nucleotide sequence ID" value="NC_013926.1"/>
</dbReference>
<dbReference type="GO" id="GO:0051301">
    <property type="term" value="P:cell division"/>
    <property type="evidence" value="ECO:0007669"/>
    <property type="project" value="TreeGrafter"/>
</dbReference>
<dbReference type="InterPro" id="IPR045061">
    <property type="entry name" value="FtsZ/CetZ"/>
</dbReference>
<organism evidence="4 5">
    <name type="scientific">Aciduliprofundum boonei (strain DSM 19572 / T469)</name>
    <dbReference type="NCBI Taxonomy" id="439481"/>
    <lineage>
        <taxon>Archaea</taxon>
        <taxon>Methanobacteriati</taxon>
        <taxon>Thermoplasmatota</taxon>
        <taxon>DHVE2 group</taxon>
        <taxon>Candidatus Aciduliprofundum</taxon>
    </lineage>
</organism>
<dbReference type="GO" id="GO:0005525">
    <property type="term" value="F:GTP binding"/>
    <property type="evidence" value="ECO:0007669"/>
    <property type="project" value="UniProtKB-KW"/>
</dbReference>
<dbReference type="HOGENOM" id="CLU_1076049_0_0_2"/>
<gene>
    <name evidence="4" type="ordered locus">Aboo_0208</name>
</gene>
<keyword evidence="2" id="KW-0342">GTP-binding</keyword>
<dbReference type="STRING" id="439481.Aboo_0208"/>
<sequence>MFTILGCGGAGVRFAEYVTSQLSVRPILINEHDGDIKVDKKKVMAYATVDKKLINMAFPWISRISSPYIFVLAGLGGVLGTNIARILGKSKRSQSKLIGLFTLPFSSENRGRIELAREALKDIRKSYDMYFILDNDGLLKHYSHIQIRVAMNIPPEVMKHIILDFRNILIKNMLSVPLRGELGIGIGFGSGKNKLEVAINDALDSPWISDGDMVMLFTGDVDIEDARIAAKPYDPVFLDVYRTPYYGEDVKVTIITQK</sequence>
<evidence type="ECO:0000313" key="4">
    <source>
        <dbReference type="EMBL" id="ADD08020.1"/>
    </source>
</evidence>
<keyword evidence="5" id="KW-1185">Reference proteome</keyword>
<dbReference type="PANTHER" id="PTHR30314:SF3">
    <property type="entry name" value="MITOCHONDRIAL DIVISION PROTEIN FSZA"/>
    <property type="match status" value="1"/>
</dbReference>
<dbReference type="GO" id="GO:0003924">
    <property type="term" value="F:GTPase activity"/>
    <property type="evidence" value="ECO:0007669"/>
    <property type="project" value="InterPro"/>
</dbReference>
<dbReference type="PANTHER" id="PTHR30314">
    <property type="entry name" value="CELL DIVISION PROTEIN FTSZ-RELATED"/>
    <property type="match status" value="1"/>
</dbReference>
<dbReference type="GeneID" id="8827149"/>
<keyword evidence="1" id="KW-0547">Nucleotide-binding</keyword>
<dbReference type="SMART" id="SM00864">
    <property type="entry name" value="Tubulin"/>
    <property type="match status" value="1"/>
</dbReference>
<dbReference type="eggNOG" id="arCOG02201">
    <property type="taxonomic scope" value="Archaea"/>
</dbReference>
<evidence type="ECO:0000256" key="2">
    <source>
        <dbReference type="ARBA" id="ARBA00023134"/>
    </source>
</evidence>
<protein>
    <submittedName>
        <fullName evidence="4">Tubulin/FtsZ GTPase</fullName>
    </submittedName>
</protein>
<dbReference type="Gene3D" id="3.40.50.1440">
    <property type="entry name" value="Tubulin/FtsZ, GTPase domain"/>
    <property type="match status" value="1"/>
</dbReference>
<accession>B5IHD0</accession>
<proteinExistence type="predicted"/>
<evidence type="ECO:0000256" key="1">
    <source>
        <dbReference type="ARBA" id="ARBA00022741"/>
    </source>
</evidence>